<dbReference type="Proteomes" id="UP000823561">
    <property type="component" value="Chromosome 13"/>
</dbReference>
<dbReference type="EMBL" id="JADWDJ010000013">
    <property type="protein sequence ID" value="KAG5271254.1"/>
    <property type="molecule type" value="Genomic_DNA"/>
</dbReference>
<feature type="compositionally biased region" description="Basic and acidic residues" evidence="1">
    <location>
        <begin position="1"/>
        <end position="13"/>
    </location>
</feature>
<name>A0AAV6G9K6_9TELE</name>
<accession>A0AAV6G9K6</accession>
<evidence type="ECO:0000256" key="1">
    <source>
        <dbReference type="SAM" id="MobiDB-lite"/>
    </source>
</evidence>
<comment type="caution">
    <text evidence="2">The sequence shown here is derived from an EMBL/GenBank/DDBJ whole genome shotgun (WGS) entry which is preliminary data.</text>
</comment>
<organism evidence="2 3">
    <name type="scientific">Alosa alosa</name>
    <name type="common">allis shad</name>
    <dbReference type="NCBI Taxonomy" id="278164"/>
    <lineage>
        <taxon>Eukaryota</taxon>
        <taxon>Metazoa</taxon>
        <taxon>Chordata</taxon>
        <taxon>Craniata</taxon>
        <taxon>Vertebrata</taxon>
        <taxon>Euteleostomi</taxon>
        <taxon>Actinopterygii</taxon>
        <taxon>Neopterygii</taxon>
        <taxon>Teleostei</taxon>
        <taxon>Clupei</taxon>
        <taxon>Clupeiformes</taxon>
        <taxon>Clupeoidei</taxon>
        <taxon>Clupeidae</taxon>
        <taxon>Alosa</taxon>
    </lineage>
</organism>
<sequence>MGEMRPKSDRDTVLGRSRLQGRVEGVGEEEDEEVEEEEDGDGEAELKGQGSSSGLWGPELKLQVDWVSESSSDMVQVLLFSSSKVSEVTVDRQGGHYCKTTA</sequence>
<feature type="region of interest" description="Disordered" evidence="1">
    <location>
        <begin position="1"/>
        <end position="58"/>
    </location>
</feature>
<keyword evidence="3" id="KW-1185">Reference proteome</keyword>
<feature type="compositionally biased region" description="Acidic residues" evidence="1">
    <location>
        <begin position="26"/>
        <end position="43"/>
    </location>
</feature>
<reference evidence="2" key="1">
    <citation type="submission" date="2020-10" db="EMBL/GenBank/DDBJ databases">
        <title>Chromosome-scale genome assembly of the Allis shad, Alosa alosa.</title>
        <authorList>
            <person name="Margot Z."/>
            <person name="Christophe K."/>
            <person name="Cabau C."/>
            <person name="Louis A."/>
            <person name="Berthelot C."/>
            <person name="Parey E."/>
            <person name="Roest Crollius H."/>
            <person name="Montfort J."/>
            <person name="Robinson-Rechavi M."/>
            <person name="Bucao C."/>
            <person name="Bouchez O."/>
            <person name="Gislard M."/>
            <person name="Lluch J."/>
            <person name="Milhes M."/>
            <person name="Lampietro C."/>
            <person name="Lopez Roques C."/>
            <person name="Donnadieu C."/>
            <person name="Braasch I."/>
            <person name="Desvignes T."/>
            <person name="Postlethwait J."/>
            <person name="Bobe J."/>
            <person name="Guiguen Y."/>
        </authorList>
    </citation>
    <scope>NUCLEOTIDE SEQUENCE</scope>
    <source>
        <strain evidence="2">M-15738</strain>
        <tissue evidence="2">Blood</tissue>
    </source>
</reference>
<proteinExistence type="predicted"/>
<dbReference type="AlphaFoldDB" id="A0AAV6G9K6"/>
<protein>
    <submittedName>
        <fullName evidence="2">Uncharacterized protein</fullName>
    </submittedName>
</protein>
<gene>
    <name evidence="2" type="ORF">AALO_G00177650</name>
</gene>
<evidence type="ECO:0000313" key="2">
    <source>
        <dbReference type="EMBL" id="KAG5271254.1"/>
    </source>
</evidence>
<evidence type="ECO:0000313" key="3">
    <source>
        <dbReference type="Proteomes" id="UP000823561"/>
    </source>
</evidence>